<dbReference type="InterPro" id="IPR002797">
    <property type="entry name" value="Polysacc_synth"/>
</dbReference>
<keyword evidence="3 6" id="KW-0812">Transmembrane</keyword>
<dbReference type="PANTHER" id="PTHR30250">
    <property type="entry name" value="PST FAMILY PREDICTED COLANIC ACID TRANSPORTER"/>
    <property type="match status" value="1"/>
</dbReference>
<evidence type="ECO:0000256" key="5">
    <source>
        <dbReference type="ARBA" id="ARBA00023136"/>
    </source>
</evidence>
<feature type="transmembrane region" description="Helical" evidence="6">
    <location>
        <begin position="403"/>
        <end position="426"/>
    </location>
</feature>
<feature type="transmembrane region" description="Helical" evidence="6">
    <location>
        <begin position="130"/>
        <end position="152"/>
    </location>
</feature>
<feature type="transmembrane region" description="Helical" evidence="6">
    <location>
        <begin position="350"/>
        <end position="371"/>
    </location>
</feature>
<keyword evidence="5 6" id="KW-0472">Membrane</keyword>
<evidence type="ECO:0000256" key="6">
    <source>
        <dbReference type="SAM" id="Phobius"/>
    </source>
</evidence>
<feature type="transmembrane region" description="Helical" evidence="6">
    <location>
        <begin position="378"/>
        <end position="397"/>
    </location>
</feature>
<feature type="transmembrane region" description="Helical" evidence="6">
    <location>
        <begin position="465"/>
        <end position="489"/>
    </location>
</feature>
<feature type="transmembrane region" description="Helical" evidence="6">
    <location>
        <begin position="41"/>
        <end position="66"/>
    </location>
</feature>
<feature type="transmembrane region" description="Helical" evidence="6">
    <location>
        <begin position="12"/>
        <end position="35"/>
    </location>
</feature>
<organism evidence="7 8">
    <name type="scientific">Aquirufa regiilacus</name>
    <dbReference type="NCBI Taxonomy" id="3024868"/>
    <lineage>
        <taxon>Bacteria</taxon>
        <taxon>Pseudomonadati</taxon>
        <taxon>Bacteroidota</taxon>
        <taxon>Cytophagia</taxon>
        <taxon>Cytophagales</taxon>
        <taxon>Flectobacillaceae</taxon>
        <taxon>Aquirufa</taxon>
    </lineage>
</organism>
<dbReference type="EMBL" id="JAVNWW010000001">
    <property type="protein sequence ID" value="MDU0807569.1"/>
    <property type="molecule type" value="Genomic_DNA"/>
</dbReference>
<keyword evidence="2" id="KW-1003">Cell membrane</keyword>
<evidence type="ECO:0000313" key="7">
    <source>
        <dbReference type="EMBL" id="MDU0807569.1"/>
    </source>
</evidence>
<accession>A0ABU3TNX1</accession>
<name>A0ABU3TNX1_9BACT</name>
<proteinExistence type="predicted"/>
<evidence type="ECO:0000313" key="8">
    <source>
        <dbReference type="Proteomes" id="UP001249959"/>
    </source>
</evidence>
<feature type="transmembrane region" description="Helical" evidence="6">
    <location>
        <begin position="189"/>
        <end position="208"/>
    </location>
</feature>
<reference evidence="7 8" key="1">
    <citation type="submission" date="2023-09" db="EMBL/GenBank/DDBJ databases">
        <title>Aquirufa genomes.</title>
        <authorList>
            <person name="Pitt A."/>
        </authorList>
    </citation>
    <scope>NUCLEOTIDE SEQUENCE [LARGE SCALE GENOMIC DNA]</scope>
    <source>
        <strain evidence="7 8">LEOWEIH-7C</strain>
    </source>
</reference>
<sequence>MPRSHKAIDGFAVDLLGQIINQFLTFVSIPIIISNTNQSNYGFWLTIGSIMTWISITDLGIGTALTRQLIKVQTIFDGDQLLDKRNVLLSTSFVFFLIAAIVFFVCSIFLYPVSIKWFHISAADNRTYFLTYFLAAFAGAISLPLSIYGGILEANQKMVLNRNVATGASLFNILFSVICIYIFKDVQFLALSLLLTVLLKSLILYFFAHKNYAFSLNFSSFSKQEFQGLLKFGGNFQLAKLANTVASNTDNLFIGSNLGLGFVPIYTFTSKFFQTFSVVIVSKIPGVIFPGLAEIFDQDGQHKIQIVFTCLIKLLVRIGIFGSVFVCLFNHVFVRLWVGEFNYGGDYLNWVLVYLLFYETIFRGTASIILVYGDMASWAYVSLFEAILNIILSILLVRDYGLTGIAFATAASRTFTTGAYLIFYFIRKGLINKSLIKVVLEVFLKSIPTIVFLFLFQLYFIDQNWFGLAAVGILGLLINVITFDLLTIWRFKHEGWREILSKVLHNGN</sequence>
<dbReference type="Proteomes" id="UP001249959">
    <property type="component" value="Unassembled WGS sequence"/>
</dbReference>
<keyword evidence="8" id="KW-1185">Reference proteome</keyword>
<protein>
    <submittedName>
        <fullName evidence="7">Lipopolysaccharide biosynthesis protein</fullName>
    </submittedName>
</protein>
<keyword evidence="4 6" id="KW-1133">Transmembrane helix</keyword>
<feature type="transmembrane region" description="Helical" evidence="6">
    <location>
        <begin position="87"/>
        <end position="110"/>
    </location>
</feature>
<dbReference type="Pfam" id="PF01943">
    <property type="entry name" value="Polysacc_synt"/>
    <property type="match status" value="1"/>
</dbReference>
<comment type="caution">
    <text evidence="7">The sequence shown here is derived from an EMBL/GenBank/DDBJ whole genome shotgun (WGS) entry which is preliminary data.</text>
</comment>
<evidence type="ECO:0000256" key="4">
    <source>
        <dbReference type="ARBA" id="ARBA00022989"/>
    </source>
</evidence>
<evidence type="ECO:0000256" key="1">
    <source>
        <dbReference type="ARBA" id="ARBA00004651"/>
    </source>
</evidence>
<gene>
    <name evidence="7" type="ORF">PQG45_00815</name>
</gene>
<evidence type="ECO:0000256" key="3">
    <source>
        <dbReference type="ARBA" id="ARBA00022692"/>
    </source>
</evidence>
<feature type="transmembrane region" description="Helical" evidence="6">
    <location>
        <begin position="438"/>
        <end position="459"/>
    </location>
</feature>
<feature type="transmembrane region" description="Helical" evidence="6">
    <location>
        <begin position="164"/>
        <end position="183"/>
    </location>
</feature>
<evidence type="ECO:0000256" key="2">
    <source>
        <dbReference type="ARBA" id="ARBA00022475"/>
    </source>
</evidence>
<comment type="subcellular location">
    <subcellularLocation>
        <location evidence="1">Cell membrane</location>
        <topology evidence="1">Multi-pass membrane protein</topology>
    </subcellularLocation>
</comment>
<dbReference type="PANTHER" id="PTHR30250:SF11">
    <property type="entry name" value="O-ANTIGEN TRANSPORTER-RELATED"/>
    <property type="match status" value="1"/>
</dbReference>
<dbReference type="RefSeq" id="WP_316070108.1">
    <property type="nucleotide sequence ID" value="NZ_JAVNWW010000001.1"/>
</dbReference>
<dbReference type="InterPro" id="IPR050833">
    <property type="entry name" value="Poly_Biosynth_Transport"/>
</dbReference>
<feature type="transmembrane region" description="Helical" evidence="6">
    <location>
        <begin position="314"/>
        <end position="338"/>
    </location>
</feature>